<dbReference type="InterPro" id="IPR003489">
    <property type="entry name" value="RHF/RaiA"/>
</dbReference>
<dbReference type="Gene3D" id="3.30.160.100">
    <property type="entry name" value="Ribosome hibernation promotion factor-like"/>
    <property type="match status" value="1"/>
</dbReference>
<dbReference type="Gene3D" id="3.40.930.10">
    <property type="entry name" value="Mannitol-specific EII, Chain A"/>
    <property type="match status" value="2"/>
</dbReference>
<accession>A0A8T8SDM7</accession>
<dbReference type="Proteomes" id="UP000077671">
    <property type="component" value="Unassembled WGS sequence"/>
</dbReference>
<feature type="non-terminal residue" evidence="2">
    <location>
        <position position="1"/>
    </location>
</feature>
<dbReference type="InterPro" id="IPR051541">
    <property type="entry name" value="PTS_SugarTrans_NitroReg"/>
</dbReference>
<dbReference type="PANTHER" id="PTHR47738:SF1">
    <property type="entry name" value="NITROGEN REGULATORY PROTEIN"/>
    <property type="match status" value="1"/>
</dbReference>
<sequence length="263" mass="28825">GGYSGQVVVTKSQSRFAADCLVHLDTGANLHAAGEANDPQVAFDTAFERVEKRLRRYKRKLKDHHAGEAQNPPIEIAYTVMDSVDEEHEELPEDYAPTIVAESTKKLRTMSVASAVMALDMTDEPVLLFRNPGIARSSIRGMKDIDMALADLLQQDAVVPALRVNSKKQLLQELAAKASKLTDIPEREIFDVILQRERLGSTGPVDLVFLLLAPEGAGADHLKALSRIARVLRDHDLVAKLRATESASAIYTFLNEEQASNAA</sequence>
<dbReference type="PROSITE" id="PS51094">
    <property type="entry name" value="PTS_EIIA_TYPE_2"/>
    <property type="match status" value="1"/>
</dbReference>
<name>A0A8T8SDM7_9BASI</name>
<evidence type="ECO:0000259" key="1">
    <source>
        <dbReference type="PROSITE" id="PS51094"/>
    </source>
</evidence>
<dbReference type="SUPFAM" id="SSF69754">
    <property type="entry name" value="Ribosome binding protein Y (YfiA homologue)"/>
    <property type="match status" value="1"/>
</dbReference>
<evidence type="ECO:0000313" key="2">
    <source>
        <dbReference type="EMBL" id="KAE8237776.1"/>
    </source>
</evidence>
<dbReference type="InterPro" id="IPR036567">
    <property type="entry name" value="RHF-like"/>
</dbReference>
<dbReference type="InterPro" id="IPR016152">
    <property type="entry name" value="PTrfase/Anion_transptr"/>
</dbReference>
<dbReference type="Pfam" id="PF00359">
    <property type="entry name" value="PTS_EIIA_2"/>
    <property type="match status" value="1"/>
</dbReference>
<dbReference type="PANTHER" id="PTHR47738">
    <property type="entry name" value="PTS SYSTEM FRUCTOSE-LIKE EIIA COMPONENT-RELATED"/>
    <property type="match status" value="1"/>
</dbReference>
<dbReference type="GO" id="GO:0030295">
    <property type="term" value="F:protein kinase activator activity"/>
    <property type="evidence" value="ECO:0007669"/>
    <property type="project" value="TreeGrafter"/>
</dbReference>
<comment type="caution">
    <text evidence="2">The sequence shown here is derived from an EMBL/GenBank/DDBJ whole genome shotgun (WGS) entry which is preliminary data.</text>
</comment>
<dbReference type="SUPFAM" id="SSF55804">
    <property type="entry name" value="Phoshotransferase/anion transport protein"/>
    <property type="match status" value="1"/>
</dbReference>
<protein>
    <recommendedName>
        <fullName evidence="1">PTS EIIA type-2 domain-containing protein</fullName>
    </recommendedName>
</protein>
<reference evidence="2" key="2">
    <citation type="journal article" date="2019" name="IMA Fungus">
        <title>Genome sequencing and comparison of five Tilletia species to identify candidate genes for the detection of regulated species infecting wheat.</title>
        <authorList>
            <person name="Nguyen H.D.T."/>
            <person name="Sultana T."/>
            <person name="Kesanakurti P."/>
            <person name="Hambleton S."/>
        </authorList>
    </citation>
    <scope>NUCLEOTIDE SEQUENCE</scope>
    <source>
        <strain evidence="2">DAOMC 238032</strain>
    </source>
</reference>
<dbReference type="Pfam" id="PF16321">
    <property type="entry name" value="Ribosom_S30AE_C"/>
    <property type="match status" value="1"/>
</dbReference>
<dbReference type="Pfam" id="PF02482">
    <property type="entry name" value="Ribosomal_S30AE"/>
    <property type="match status" value="1"/>
</dbReference>
<proteinExistence type="predicted"/>
<gene>
    <name evidence="2" type="ORF">A4X03_0g9039</name>
</gene>
<feature type="domain" description="PTS EIIA type-2" evidence="1">
    <location>
        <begin position="105"/>
        <end position="257"/>
    </location>
</feature>
<organism evidence="2 3">
    <name type="scientific">Tilletia caries</name>
    <name type="common">wheat bunt fungus</name>
    <dbReference type="NCBI Taxonomy" id="13290"/>
    <lineage>
        <taxon>Eukaryota</taxon>
        <taxon>Fungi</taxon>
        <taxon>Dikarya</taxon>
        <taxon>Basidiomycota</taxon>
        <taxon>Ustilaginomycotina</taxon>
        <taxon>Exobasidiomycetes</taxon>
        <taxon>Tilletiales</taxon>
        <taxon>Tilletiaceae</taxon>
        <taxon>Tilletia</taxon>
    </lineage>
</organism>
<evidence type="ECO:0000313" key="3">
    <source>
        <dbReference type="Proteomes" id="UP000077671"/>
    </source>
</evidence>
<dbReference type="InterPro" id="IPR032528">
    <property type="entry name" value="Ribosom_S30AE_C"/>
</dbReference>
<dbReference type="EMBL" id="LWDD02003213">
    <property type="protein sequence ID" value="KAE8237776.1"/>
    <property type="molecule type" value="Genomic_DNA"/>
</dbReference>
<dbReference type="AlphaFoldDB" id="A0A8T8SDM7"/>
<reference evidence="2" key="1">
    <citation type="submission" date="2016-04" db="EMBL/GenBank/DDBJ databases">
        <authorList>
            <person name="Nguyen H.D."/>
            <person name="Kesanakurti P."/>
            <person name="Cullis J."/>
            <person name="Levesque C.A."/>
            <person name="Hambleton S."/>
        </authorList>
    </citation>
    <scope>NUCLEOTIDE SEQUENCE</scope>
    <source>
        <strain evidence="2">DAOMC 238032</strain>
    </source>
</reference>
<dbReference type="InterPro" id="IPR002178">
    <property type="entry name" value="PTS_EIIA_type-2_dom"/>
</dbReference>